<proteinExistence type="predicted"/>
<evidence type="ECO:0000313" key="2">
    <source>
        <dbReference type="Proteomes" id="UP001163321"/>
    </source>
</evidence>
<name>A0ACC0W632_9STRA</name>
<dbReference type="EMBL" id="CM047583">
    <property type="protein sequence ID" value="KAI9913595.1"/>
    <property type="molecule type" value="Genomic_DNA"/>
</dbReference>
<organism evidence="1 2">
    <name type="scientific">Peronosclerospora sorghi</name>
    <dbReference type="NCBI Taxonomy" id="230839"/>
    <lineage>
        <taxon>Eukaryota</taxon>
        <taxon>Sar</taxon>
        <taxon>Stramenopiles</taxon>
        <taxon>Oomycota</taxon>
        <taxon>Peronosporomycetes</taxon>
        <taxon>Peronosporales</taxon>
        <taxon>Peronosporaceae</taxon>
        <taxon>Peronosclerospora</taxon>
    </lineage>
</organism>
<reference evidence="1 2" key="1">
    <citation type="journal article" date="2022" name="bioRxiv">
        <title>The genome of the oomycete Peronosclerospora sorghi, a cosmopolitan pathogen of maize and sorghum, is inflated with dispersed pseudogenes.</title>
        <authorList>
            <person name="Fletcher K."/>
            <person name="Martin F."/>
            <person name="Isakeit T."/>
            <person name="Cavanaugh K."/>
            <person name="Magill C."/>
            <person name="Michelmore R."/>
        </authorList>
    </citation>
    <scope>NUCLEOTIDE SEQUENCE [LARGE SCALE GENOMIC DNA]</scope>
    <source>
        <strain evidence="1">P6</strain>
    </source>
</reference>
<sequence length="434" mass="46691">MAWGKRAGVDDLIQKLATPRTGTSLCVMRSRSLCDADMAQLAHAISHNTTLRELYLSGHELGPLALQAFAACLATNSTLEHLSLGSDKLGDEGVTLLCAGLARNPHSGLQRWDLESKSLGLAGASAIGHVLQTNKTLTSLTLSRNRIGDEGIDQLVKGVRANAHVPLAELHVTDVAISGAGLAHLTPWLASRECSLTTLQLSFNQLEDTPAAFWNAIASNASVTTLLLKACKLMDHHVAHLAAALRDNRTLIELDLSDNQLTHVACASLANGLRHNKTLRTLRLSTNTCHDQGAQLLAQTLETHNATLTYLDLGNNQLTSTSMTLLLKAQALKHLHLFHNNLAHGVVHLVPVLRTNSVIETLGVGANQLHERLSAILFDALHSHPSLKTLEMGGNTLGKEGHAALDKLKRVNHMLDVAVDKNAQNVDGSFDWQT</sequence>
<evidence type="ECO:0000313" key="1">
    <source>
        <dbReference type="EMBL" id="KAI9913595.1"/>
    </source>
</evidence>
<comment type="caution">
    <text evidence="1">The sequence shown here is derived from an EMBL/GenBank/DDBJ whole genome shotgun (WGS) entry which is preliminary data.</text>
</comment>
<accession>A0ACC0W632</accession>
<gene>
    <name evidence="1" type="ORF">PsorP6_006664</name>
</gene>
<keyword evidence="2" id="KW-1185">Reference proteome</keyword>
<protein>
    <submittedName>
        <fullName evidence="1">Uncharacterized protein</fullName>
    </submittedName>
</protein>
<dbReference type="Proteomes" id="UP001163321">
    <property type="component" value="Chromosome 4"/>
</dbReference>